<sequence length="44" mass="5029">MPTVKNGKVSKVISVLYELSFIFGWLNRNFAFLPNGRNAFLILI</sequence>
<comment type="caution">
    <text evidence="1">The sequence shown here is derived from an EMBL/GenBank/DDBJ whole genome shotgun (WGS) entry which is preliminary data.</text>
</comment>
<name>W6N292_CLOTY</name>
<gene>
    <name evidence="1" type="ORF">CTDIVETGP_0538</name>
</gene>
<proteinExistence type="predicted"/>
<dbReference type="AlphaFoldDB" id="W6N292"/>
<dbReference type="EMBL" id="CBXI010000007">
    <property type="protein sequence ID" value="CDL90468.1"/>
    <property type="molecule type" value="Genomic_DNA"/>
</dbReference>
<reference evidence="1 2" key="1">
    <citation type="journal article" date="2015" name="Genome Announc.">
        <title>Draft Genome Sequence of Clostridium tyrobutyricum Strain DIVETGP, Isolated from Cow's Milk for Grana Padano Production.</title>
        <authorList>
            <person name="Soggiu A."/>
            <person name="Piras C."/>
            <person name="Gaiarsa S."/>
            <person name="Sassera D."/>
            <person name="Roncada P."/>
            <person name="Bendixen E."/>
            <person name="Brasca M."/>
            <person name="Bonizzi L."/>
        </authorList>
    </citation>
    <scope>NUCLEOTIDE SEQUENCE [LARGE SCALE GENOMIC DNA]</scope>
    <source>
        <strain evidence="1 2">DIVETGP</strain>
    </source>
</reference>
<dbReference type="Proteomes" id="UP000019482">
    <property type="component" value="Unassembled WGS sequence"/>
</dbReference>
<protein>
    <submittedName>
        <fullName evidence="1">Uncharacterized protein</fullName>
    </submittedName>
</protein>
<accession>W6N292</accession>
<evidence type="ECO:0000313" key="1">
    <source>
        <dbReference type="EMBL" id="CDL90468.1"/>
    </source>
</evidence>
<keyword evidence="2" id="KW-1185">Reference proteome</keyword>
<organism evidence="1 2">
    <name type="scientific">Clostridium tyrobutyricum DIVETGP</name>
    <dbReference type="NCBI Taxonomy" id="1408889"/>
    <lineage>
        <taxon>Bacteria</taxon>
        <taxon>Bacillati</taxon>
        <taxon>Bacillota</taxon>
        <taxon>Clostridia</taxon>
        <taxon>Eubacteriales</taxon>
        <taxon>Clostridiaceae</taxon>
        <taxon>Clostridium</taxon>
    </lineage>
</organism>
<evidence type="ECO:0000313" key="2">
    <source>
        <dbReference type="Proteomes" id="UP000019482"/>
    </source>
</evidence>